<dbReference type="RefSeq" id="WP_162335862.1">
    <property type="nucleotide sequence ID" value="NZ_JBHSRQ010000007.1"/>
</dbReference>
<keyword evidence="2" id="KW-1185">Reference proteome</keyword>
<name>A0ABQ6ZLR7_9GAMM</name>
<proteinExistence type="predicted"/>
<comment type="caution">
    <text evidence="1">The sequence shown here is derived from an EMBL/GenBank/DDBJ whole genome shotgun (WGS) entry which is preliminary data.</text>
</comment>
<organism evidence="1 2">
    <name type="scientific">Pseudoxanthomonas japonensis</name>
    <dbReference type="NCBI Taxonomy" id="69284"/>
    <lineage>
        <taxon>Bacteria</taxon>
        <taxon>Pseudomonadati</taxon>
        <taxon>Pseudomonadota</taxon>
        <taxon>Gammaproteobacteria</taxon>
        <taxon>Lysobacterales</taxon>
        <taxon>Lysobacteraceae</taxon>
        <taxon>Pseudoxanthomonas</taxon>
    </lineage>
</organism>
<protein>
    <submittedName>
        <fullName evidence="1">Uncharacterized protein</fullName>
    </submittedName>
</protein>
<evidence type="ECO:0000313" key="2">
    <source>
        <dbReference type="Proteomes" id="UP000781710"/>
    </source>
</evidence>
<evidence type="ECO:0000313" key="1">
    <source>
        <dbReference type="EMBL" id="KAF1727253.1"/>
    </source>
</evidence>
<reference evidence="1 2" key="1">
    <citation type="submission" date="2017-10" db="EMBL/GenBank/DDBJ databases">
        <title>Whole genome sequencing of members of genus Pseudoxanthomonas.</title>
        <authorList>
            <person name="Kumar S."/>
            <person name="Bansal K."/>
            <person name="Kaur A."/>
            <person name="Patil P."/>
            <person name="Sharma S."/>
            <person name="Patil P.B."/>
        </authorList>
    </citation>
    <scope>NUCLEOTIDE SEQUENCE [LARGE SCALE GENOMIC DNA]</scope>
    <source>
        <strain evidence="1 2">DSM 17109</strain>
    </source>
</reference>
<dbReference type="EMBL" id="PDWW01000001">
    <property type="protein sequence ID" value="KAF1727253.1"/>
    <property type="molecule type" value="Genomic_DNA"/>
</dbReference>
<accession>A0ABQ6ZLR7</accession>
<sequence length="150" mass="15996">MRLPRTQSRVAGGAPVTGDHAMHRLSVVALLVAAAPFAPVQAGERSHYLYVVNRAHDAIVSLSAAPAGADDRRELLAGTRLAGGGEAATVEIRGEDCVHDLHVVFANGRRALYSAFDLCRAHGLRVMPLPARDAQARLARTRTEERTAAD</sequence>
<dbReference type="Proteomes" id="UP000781710">
    <property type="component" value="Unassembled WGS sequence"/>
</dbReference>
<gene>
    <name evidence="1" type="ORF">CSC78_00040</name>
</gene>